<reference evidence="1 2" key="1">
    <citation type="submission" date="2017-07" db="EMBL/GenBank/DDBJ databases">
        <authorList>
            <person name="Sun Z.S."/>
            <person name="Albrecht U."/>
            <person name="Echele G."/>
            <person name="Lee C.C."/>
        </authorList>
    </citation>
    <scope>NUCLEOTIDE SEQUENCE [LARGE SCALE GENOMIC DNA]</scope>
    <source>
        <strain evidence="2">type strain: KCTC 22618</strain>
    </source>
</reference>
<proteinExistence type="predicted"/>
<sequence>MKNKNLQGKWLIRDISHNNGKKGFPGFQLIEIEEEKVIFHRDFSLKKPELQLKLGNLCFLNSKDEIAHEFTIVNENQIIIYFEGTSNDIEVTFECNFDRLVPTKTHLKIEEIESFVYKIKVENSEEEFIFNKELSDKEILELQKIKEGKKYRIERIDQTLFISSYFQGKRRVPYPIKEVTEDLVKLYPFPILGKEFVGYRKH</sequence>
<evidence type="ECO:0000313" key="2">
    <source>
        <dbReference type="Proteomes" id="UP000215214"/>
    </source>
</evidence>
<dbReference type="Proteomes" id="UP000215214">
    <property type="component" value="Chromosome TJEJU"/>
</dbReference>
<dbReference type="RefSeq" id="WP_095068711.1">
    <property type="nucleotide sequence ID" value="NZ_LT899436.1"/>
</dbReference>
<evidence type="ECO:0000313" key="1">
    <source>
        <dbReference type="EMBL" id="SNR13836.1"/>
    </source>
</evidence>
<organism evidence="1 2">
    <name type="scientific">Tenacibaculum jejuense</name>
    <dbReference type="NCBI Taxonomy" id="584609"/>
    <lineage>
        <taxon>Bacteria</taxon>
        <taxon>Pseudomonadati</taxon>
        <taxon>Bacteroidota</taxon>
        <taxon>Flavobacteriia</taxon>
        <taxon>Flavobacteriales</taxon>
        <taxon>Flavobacteriaceae</taxon>
        <taxon>Tenacibaculum</taxon>
    </lineage>
</organism>
<dbReference type="EMBL" id="LT899436">
    <property type="protein sequence ID" value="SNR13836.1"/>
    <property type="molecule type" value="Genomic_DNA"/>
</dbReference>
<dbReference type="AlphaFoldDB" id="A0A238U490"/>
<dbReference type="OrthoDB" id="1451537at2"/>
<protein>
    <submittedName>
        <fullName evidence="1">Uncharacterized protein</fullName>
    </submittedName>
</protein>
<keyword evidence="2" id="KW-1185">Reference proteome</keyword>
<gene>
    <name evidence="1" type="ORF">TJEJU_0026</name>
</gene>
<dbReference type="KEGG" id="tje:TJEJU_0026"/>
<accession>A0A238U490</accession>
<name>A0A238U490_9FLAO</name>